<keyword evidence="2" id="KW-0472">Membrane</keyword>
<evidence type="ECO:0000256" key="1">
    <source>
        <dbReference type="SAM" id="MobiDB-lite"/>
    </source>
</evidence>
<evidence type="ECO:0000313" key="4">
    <source>
        <dbReference type="Proteomes" id="UP000030140"/>
    </source>
</evidence>
<keyword evidence="4" id="KW-1185">Reference proteome</keyword>
<proteinExistence type="predicted"/>
<protein>
    <submittedName>
        <fullName evidence="3">Uncharacterized protein</fullName>
    </submittedName>
</protein>
<feature type="region of interest" description="Disordered" evidence="1">
    <location>
        <begin position="34"/>
        <end position="62"/>
    </location>
</feature>
<feature type="compositionally biased region" description="Basic residues" evidence="1">
    <location>
        <begin position="34"/>
        <end position="44"/>
    </location>
</feature>
<dbReference type="PATRIC" id="fig|1300343.5.peg.1513"/>
<comment type="caution">
    <text evidence="3">The sequence shown here is derived from an EMBL/GenBank/DDBJ whole genome shotgun (WGS) entry which is preliminary data.</text>
</comment>
<dbReference type="KEGG" id="ddo:I597_1505"/>
<name>A0A0A2H4X2_9FLAO</name>
<evidence type="ECO:0000256" key="2">
    <source>
        <dbReference type="SAM" id="Phobius"/>
    </source>
</evidence>
<organism evidence="3 4">
    <name type="scientific">Dokdonia donghaensis DSW-1</name>
    <dbReference type="NCBI Taxonomy" id="1300343"/>
    <lineage>
        <taxon>Bacteria</taxon>
        <taxon>Pseudomonadati</taxon>
        <taxon>Bacteroidota</taxon>
        <taxon>Flavobacteriia</taxon>
        <taxon>Flavobacteriales</taxon>
        <taxon>Flavobacteriaceae</taxon>
        <taxon>Dokdonia</taxon>
    </lineage>
</organism>
<dbReference type="EMBL" id="JSAQ01000001">
    <property type="protein sequence ID" value="KGO07685.1"/>
    <property type="molecule type" value="Genomic_DNA"/>
</dbReference>
<feature type="transmembrane region" description="Helical" evidence="2">
    <location>
        <begin position="12"/>
        <end position="31"/>
    </location>
</feature>
<dbReference type="RefSeq" id="WP_035328016.1">
    <property type="nucleotide sequence ID" value="NZ_CP015125.1"/>
</dbReference>
<reference evidence="3 4" key="1">
    <citation type="submission" date="2014-10" db="EMBL/GenBank/DDBJ databases">
        <title>Draft genome sequence of the proteorhodopsin-containing marine bacterium Dokdonia donghaensis.</title>
        <authorList>
            <person name="Gomez-Consarnau L."/>
            <person name="Gonzalez J.M."/>
            <person name="Riedel T."/>
            <person name="Jaenicke S."/>
            <person name="Wagner-Doebler I."/>
            <person name="Fuhrman J.A."/>
        </authorList>
    </citation>
    <scope>NUCLEOTIDE SEQUENCE [LARGE SCALE GENOMIC DNA]</scope>
    <source>
        <strain evidence="3 4">DSW-1</strain>
    </source>
</reference>
<dbReference type="Proteomes" id="UP000030140">
    <property type="component" value="Unassembled WGS sequence"/>
</dbReference>
<dbReference type="OrthoDB" id="1452780at2"/>
<dbReference type="AlphaFoldDB" id="A0A0A2H4X2"/>
<evidence type="ECO:0000313" key="3">
    <source>
        <dbReference type="EMBL" id="KGO07685.1"/>
    </source>
</evidence>
<accession>A0A0A2H4X2</accession>
<keyword evidence="2" id="KW-1133">Transmembrane helix</keyword>
<sequence length="62" mass="7327">MDFFNNLSPITQILVSIIGVAVLFLLVFANTKRNTTKQRGRRARNFNEGFQKKRKEREKEQQ</sequence>
<keyword evidence="2" id="KW-0812">Transmembrane</keyword>
<gene>
    <name evidence="3" type="ORF">NV36_13120</name>
</gene>